<accession>A0A8X7Z8I5</accession>
<evidence type="ECO:0000313" key="1">
    <source>
        <dbReference type="EMBL" id="KAG6764606.1"/>
    </source>
</evidence>
<dbReference type="Proteomes" id="UP000886885">
    <property type="component" value="Chromosome 8D"/>
</dbReference>
<gene>
    <name evidence="1" type="ORF">POTOM_032083</name>
</gene>
<dbReference type="OrthoDB" id="1919377at2759"/>
<dbReference type="AlphaFoldDB" id="A0A8X7Z8I5"/>
<reference evidence="1" key="1">
    <citation type="journal article" date="2020" name="bioRxiv">
        <title>Hybrid origin of Populus tomentosa Carr. identified through genome sequencing and phylogenomic analysis.</title>
        <authorList>
            <person name="An X."/>
            <person name="Gao K."/>
            <person name="Chen Z."/>
            <person name="Li J."/>
            <person name="Yang X."/>
            <person name="Yang X."/>
            <person name="Zhou J."/>
            <person name="Guo T."/>
            <person name="Zhao T."/>
            <person name="Huang S."/>
            <person name="Miao D."/>
            <person name="Khan W.U."/>
            <person name="Rao P."/>
            <person name="Ye M."/>
            <person name="Lei B."/>
            <person name="Liao W."/>
            <person name="Wang J."/>
            <person name="Ji L."/>
            <person name="Li Y."/>
            <person name="Guo B."/>
            <person name="Mustafa N.S."/>
            <person name="Li S."/>
            <person name="Yun Q."/>
            <person name="Keller S.R."/>
            <person name="Mao J."/>
            <person name="Zhang R."/>
            <person name="Strauss S.H."/>
        </authorList>
    </citation>
    <scope>NUCLEOTIDE SEQUENCE</scope>
    <source>
        <strain evidence="1">GM15</strain>
        <tissue evidence="1">Leaf</tissue>
    </source>
</reference>
<name>A0A8X7Z8I5_POPTO</name>
<evidence type="ECO:0000313" key="2">
    <source>
        <dbReference type="Proteomes" id="UP000886885"/>
    </source>
</evidence>
<sequence length="93" mass="9618">MGGAPIRARRKDSLAAAGSAGCLGHHCPSFWVCMQGDKRRRLQRSETEGSMLHAGMFSSKNGPGYRDTGYGVGAGTGEPIHKGSAVPAAGTMV</sequence>
<proteinExistence type="predicted"/>
<dbReference type="EMBL" id="JAAWWB010000016">
    <property type="protein sequence ID" value="KAG6764606.1"/>
    <property type="molecule type" value="Genomic_DNA"/>
</dbReference>
<organism evidence="1 2">
    <name type="scientific">Populus tomentosa</name>
    <name type="common">Chinese white poplar</name>
    <dbReference type="NCBI Taxonomy" id="118781"/>
    <lineage>
        <taxon>Eukaryota</taxon>
        <taxon>Viridiplantae</taxon>
        <taxon>Streptophyta</taxon>
        <taxon>Embryophyta</taxon>
        <taxon>Tracheophyta</taxon>
        <taxon>Spermatophyta</taxon>
        <taxon>Magnoliopsida</taxon>
        <taxon>eudicotyledons</taxon>
        <taxon>Gunneridae</taxon>
        <taxon>Pentapetalae</taxon>
        <taxon>rosids</taxon>
        <taxon>fabids</taxon>
        <taxon>Malpighiales</taxon>
        <taxon>Salicaceae</taxon>
        <taxon>Saliceae</taxon>
        <taxon>Populus</taxon>
    </lineage>
</organism>
<protein>
    <submittedName>
        <fullName evidence="1">Uncharacterized protein</fullName>
    </submittedName>
</protein>
<comment type="caution">
    <text evidence="1">The sequence shown here is derived from an EMBL/GenBank/DDBJ whole genome shotgun (WGS) entry which is preliminary data.</text>
</comment>
<keyword evidence="2" id="KW-1185">Reference proteome</keyword>